<dbReference type="EMBL" id="JADYXP020000007">
    <property type="protein sequence ID" value="KAL0121051.1"/>
    <property type="molecule type" value="Genomic_DNA"/>
</dbReference>
<proteinExistence type="predicted"/>
<evidence type="ECO:0000313" key="1">
    <source>
        <dbReference type="EMBL" id="KAL0121051.1"/>
    </source>
</evidence>
<reference evidence="1 2" key="1">
    <citation type="submission" date="2023-03" db="EMBL/GenBank/DDBJ databases">
        <title>High recombination rates correlate with genetic variation in Cardiocondyla obscurior ants.</title>
        <authorList>
            <person name="Errbii M."/>
        </authorList>
    </citation>
    <scope>NUCLEOTIDE SEQUENCE [LARGE SCALE GENOMIC DNA]</scope>
    <source>
        <strain evidence="1">Alpha-2009</strain>
        <tissue evidence="1">Whole body</tissue>
    </source>
</reference>
<dbReference type="Proteomes" id="UP001430953">
    <property type="component" value="Unassembled WGS sequence"/>
</dbReference>
<gene>
    <name evidence="1" type="ORF">PUN28_008636</name>
</gene>
<name>A0AAW2G4S9_9HYME</name>
<evidence type="ECO:0000313" key="2">
    <source>
        <dbReference type="Proteomes" id="UP001430953"/>
    </source>
</evidence>
<organism evidence="1 2">
    <name type="scientific">Cardiocondyla obscurior</name>
    <dbReference type="NCBI Taxonomy" id="286306"/>
    <lineage>
        <taxon>Eukaryota</taxon>
        <taxon>Metazoa</taxon>
        <taxon>Ecdysozoa</taxon>
        <taxon>Arthropoda</taxon>
        <taxon>Hexapoda</taxon>
        <taxon>Insecta</taxon>
        <taxon>Pterygota</taxon>
        <taxon>Neoptera</taxon>
        <taxon>Endopterygota</taxon>
        <taxon>Hymenoptera</taxon>
        <taxon>Apocrita</taxon>
        <taxon>Aculeata</taxon>
        <taxon>Formicoidea</taxon>
        <taxon>Formicidae</taxon>
        <taxon>Myrmicinae</taxon>
        <taxon>Cardiocondyla</taxon>
    </lineage>
</organism>
<dbReference type="AlphaFoldDB" id="A0AAW2G4S9"/>
<protein>
    <submittedName>
        <fullName evidence="1">Uncharacterized protein</fullName>
    </submittedName>
</protein>
<comment type="caution">
    <text evidence="1">The sequence shown here is derived from an EMBL/GenBank/DDBJ whole genome shotgun (WGS) entry which is preliminary data.</text>
</comment>
<keyword evidence="2" id="KW-1185">Reference proteome</keyword>
<accession>A0AAW2G4S9</accession>
<sequence>MYCINVYFVSRITPILNLNLTRYTQVVISCRSSSARRTNVNSVVFCLVILSSKVRRPQKRPSEILKREILKVVTHSLSTSATITSEDNVTGRSIAAKRTGEEAKSGESSEKSYCDIPRVNADIAIEIKFVPSASGALEWRTEQEQREK</sequence>